<evidence type="ECO:0000313" key="3">
    <source>
        <dbReference type="Proteomes" id="UP000645828"/>
    </source>
</evidence>
<protein>
    <submittedName>
        <fullName evidence="2">(raccoon dog) hypothetical protein</fullName>
    </submittedName>
</protein>
<keyword evidence="3" id="KW-1185">Reference proteome</keyword>
<dbReference type="EMBL" id="CAJHUB010000769">
    <property type="protein sequence ID" value="CAD7689375.1"/>
    <property type="molecule type" value="Genomic_DNA"/>
</dbReference>
<name>A0A811ZKZ8_NYCPR</name>
<gene>
    <name evidence="2" type="ORF">NYPRO_LOCUS22169</name>
</gene>
<proteinExistence type="predicted"/>
<dbReference type="Proteomes" id="UP000645828">
    <property type="component" value="Unassembled WGS sequence"/>
</dbReference>
<evidence type="ECO:0000256" key="1">
    <source>
        <dbReference type="SAM" id="MobiDB-lite"/>
    </source>
</evidence>
<feature type="compositionally biased region" description="Low complexity" evidence="1">
    <location>
        <begin position="101"/>
        <end position="111"/>
    </location>
</feature>
<reference evidence="2" key="1">
    <citation type="submission" date="2020-12" db="EMBL/GenBank/DDBJ databases">
        <authorList>
            <consortium name="Molecular Ecology Group"/>
        </authorList>
    </citation>
    <scope>NUCLEOTIDE SEQUENCE</scope>
    <source>
        <strain evidence="2">TBG_1078</strain>
    </source>
</reference>
<organism evidence="2 3">
    <name type="scientific">Nyctereutes procyonoides</name>
    <name type="common">Raccoon dog</name>
    <name type="synonym">Canis procyonoides</name>
    <dbReference type="NCBI Taxonomy" id="34880"/>
    <lineage>
        <taxon>Eukaryota</taxon>
        <taxon>Metazoa</taxon>
        <taxon>Chordata</taxon>
        <taxon>Craniata</taxon>
        <taxon>Vertebrata</taxon>
        <taxon>Euteleostomi</taxon>
        <taxon>Mammalia</taxon>
        <taxon>Eutheria</taxon>
        <taxon>Laurasiatheria</taxon>
        <taxon>Carnivora</taxon>
        <taxon>Caniformia</taxon>
        <taxon>Canidae</taxon>
        <taxon>Nyctereutes</taxon>
    </lineage>
</organism>
<feature type="region of interest" description="Disordered" evidence="1">
    <location>
        <begin position="45"/>
        <end position="169"/>
    </location>
</feature>
<sequence>MVSDGGGDGGGRAHSSDAGLAGLAPFYGILFLIKKLCVPRRPGLLFSPRLPAAPAPPRPRPRGCPRRARRSRLRRSLLGSPLRAPPPPSACPAPAPPLRPHPSAAAPGSAAQKQQRWRRQLRAPPQSRRPGTLGPAALRPRGTAESRARGHRGGCAGGRRPNPATAGAGPRVISILEDGRAKYPPHSAFLCNNHLGFTSAFNFYSWSCLPSSNFH</sequence>
<evidence type="ECO:0000313" key="2">
    <source>
        <dbReference type="EMBL" id="CAD7689375.1"/>
    </source>
</evidence>
<dbReference type="AlphaFoldDB" id="A0A811ZKZ8"/>
<comment type="caution">
    <text evidence="2">The sequence shown here is derived from an EMBL/GenBank/DDBJ whole genome shotgun (WGS) entry which is preliminary data.</text>
</comment>
<feature type="compositionally biased region" description="Pro residues" evidence="1">
    <location>
        <begin position="83"/>
        <end position="100"/>
    </location>
</feature>
<accession>A0A811ZKZ8</accession>
<feature type="compositionally biased region" description="Basic residues" evidence="1">
    <location>
        <begin position="59"/>
        <end position="75"/>
    </location>
</feature>